<reference evidence="4 5" key="1">
    <citation type="submission" date="2017-02" db="EMBL/GenBank/DDBJ databases">
        <title>Genomes of Trichoderma spp. with biocontrol activity.</title>
        <authorList>
            <person name="Gardiner D."/>
            <person name="Kazan K."/>
            <person name="Vos C."/>
            <person name="Harvey P."/>
        </authorList>
    </citation>
    <scope>NUCLEOTIDE SEQUENCE [LARGE SCALE GENOMIC DNA]</scope>
    <source>
        <strain evidence="4 5">A5MH</strain>
    </source>
</reference>
<organism evidence="4 5">
    <name type="scientific">Trichoderma gamsii</name>
    <dbReference type="NCBI Taxonomy" id="398673"/>
    <lineage>
        <taxon>Eukaryota</taxon>
        <taxon>Fungi</taxon>
        <taxon>Dikarya</taxon>
        <taxon>Ascomycota</taxon>
        <taxon>Pezizomycotina</taxon>
        <taxon>Sordariomycetes</taxon>
        <taxon>Hypocreomycetidae</taxon>
        <taxon>Hypocreales</taxon>
        <taxon>Hypocreaceae</taxon>
        <taxon>Trichoderma</taxon>
    </lineage>
</organism>
<feature type="compositionally biased region" description="Basic and acidic residues" evidence="2">
    <location>
        <begin position="124"/>
        <end position="137"/>
    </location>
</feature>
<keyword evidence="1" id="KW-0175">Coiled coil</keyword>
<evidence type="ECO:0000256" key="2">
    <source>
        <dbReference type="SAM" id="MobiDB-lite"/>
    </source>
</evidence>
<gene>
    <name evidence="4" type="ORF">TGAMA5MH_10766</name>
</gene>
<dbReference type="InterPro" id="IPR045358">
    <property type="entry name" value="Ty3_capsid"/>
</dbReference>
<name>A0A2K0SVP9_9HYPO</name>
<dbReference type="EMBL" id="MTYH01000148">
    <property type="protein sequence ID" value="PNP37334.1"/>
    <property type="molecule type" value="Genomic_DNA"/>
</dbReference>
<proteinExistence type="predicted"/>
<feature type="region of interest" description="Disordered" evidence="2">
    <location>
        <begin position="117"/>
        <end position="137"/>
    </location>
</feature>
<feature type="domain" description="Ty3 transposon capsid-like protein" evidence="3">
    <location>
        <begin position="135"/>
        <end position="283"/>
    </location>
</feature>
<dbReference type="OrthoDB" id="4899847at2759"/>
<feature type="coiled-coil region" evidence="1">
    <location>
        <begin position="7"/>
        <end position="34"/>
    </location>
</feature>
<dbReference type="Pfam" id="PF19259">
    <property type="entry name" value="Ty3_capsid"/>
    <property type="match status" value="1"/>
</dbReference>
<evidence type="ECO:0000259" key="3">
    <source>
        <dbReference type="Pfam" id="PF19259"/>
    </source>
</evidence>
<accession>A0A2K0SVP9</accession>
<sequence length="287" mass="33628">MSQADNFQDTIMDHEALEQEHEHHEQQEQNAATRMANMERMIRDMHAQRATDQQLIANLQQQQNTNQGLIDQHAQTINNLRNDVQQRLNNPQVVAPPVAPAVAPAVAPMVAPMVPAPADDTEPELGKTLKPEQPKRFDGDTAKLRQFLDDLRTYFEYYFPRTFSENNWEKRIRYAGTRMEGAAADWFNAIIKDRRKDLADQTELTKEIFKEYKNFEEQLEKSFEITNEAQEAEKKLRDLKQKGPCYKHTSTFIQLLSKVNWTEDSKKEMYYYSLKPEVKDEIYKTDR</sequence>
<dbReference type="AlphaFoldDB" id="A0A2K0SVP9"/>
<protein>
    <recommendedName>
        <fullName evidence="3">Ty3 transposon capsid-like protein domain-containing protein</fullName>
    </recommendedName>
</protein>
<evidence type="ECO:0000256" key="1">
    <source>
        <dbReference type="SAM" id="Coils"/>
    </source>
</evidence>
<comment type="caution">
    <text evidence="4">The sequence shown here is derived from an EMBL/GenBank/DDBJ whole genome shotgun (WGS) entry which is preliminary data.</text>
</comment>
<dbReference type="Proteomes" id="UP000236546">
    <property type="component" value="Unassembled WGS sequence"/>
</dbReference>
<evidence type="ECO:0000313" key="5">
    <source>
        <dbReference type="Proteomes" id="UP000236546"/>
    </source>
</evidence>
<evidence type="ECO:0000313" key="4">
    <source>
        <dbReference type="EMBL" id="PNP37334.1"/>
    </source>
</evidence>